<gene>
    <name evidence="5" type="ORF">L3X38_020963</name>
</gene>
<dbReference type="GO" id="GO:0003735">
    <property type="term" value="F:structural constituent of ribosome"/>
    <property type="evidence" value="ECO:0007669"/>
    <property type="project" value="InterPro"/>
</dbReference>
<comment type="similarity">
    <text evidence="1">Belongs to the universal ribosomal protein uL4 family.</text>
</comment>
<evidence type="ECO:0000313" key="6">
    <source>
        <dbReference type="Proteomes" id="UP001054821"/>
    </source>
</evidence>
<dbReference type="GO" id="GO:1990904">
    <property type="term" value="C:ribonucleoprotein complex"/>
    <property type="evidence" value="ECO:0007669"/>
    <property type="project" value="UniProtKB-KW"/>
</dbReference>
<evidence type="ECO:0000313" key="5">
    <source>
        <dbReference type="EMBL" id="KAI5330837.1"/>
    </source>
</evidence>
<keyword evidence="3" id="KW-0687">Ribonucleoprotein</keyword>
<dbReference type="InterPro" id="IPR023574">
    <property type="entry name" value="Ribosomal_uL4_dom_sf"/>
</dbReference>
<dbReference type="InterPro" id="IPR002136">
    <property type="entry name" value="Ribosomal_uL4"/>
</dbReference>
<keyword evidence="6" id="KW-1185">Reference proteome</keyword>
<evidence type="ECO:0000256" key="2">
    <source>
        <dbReference type="ARBA" id="ARBA00022980"/>
    </source>
</evidence>
<evidence type="ECO:0000256" key="1">
    <source>
        <dbReference type="ARBA" id="ARBA00010528"/>
    </source>
</evidence>
<organism evidence="5 6">
    <name type="scientific">Prunus dulcis</name>
    <name type="common">Almond</name>
    <name type="synonym">Amygdalus dulcis</name>
    <dbReference type="NCBI Taxonomy" id="3755"/>
    <lineage>
        <taxon>Eukaryota</taxon>
        <taxon>Viridiplantae</taxon>
        <taxon>Streptophyta</taxon>
        <taxon>Embryophyta</taxon>
        <taxon>Tracheophyta</taxon>
        <taxon>Spermatophyta</taxon>
        <taxon>Magnoliopsida</taxon>
        <taxon>eudicotyledons</taxon>
        <taxon>Gunneridae</taxon>
        <taxon>Pentapetalae</taxon>
        <taxon>rosids</taxon>
        <taxon>fabids</taxon>
        <taxon>Rosales</taxon>
        <taxon>Rosaceae</taxon>
        <taxon>Amygdaloideae</taxon>
        <taxon>Amygdaleae</taxon>
        <taxon>Prunus</taxon>
    </lineage>
</organism>
<dbReference type="Gene3D" id="3.40.1370.10">
    <property type="match status" value="1"/>
</dbReference>
<protein>
    <recommendedName>
        <fullName evidence="4">Large ribosomal subunit protein uL4m</fullName>
    </recommendedName>
</protein>
<dbReference type="PANTHER" id="PTHR10746:SF6">
    <property type="entry name" value="LARGE RIBOSOMAL SUBUNIT PROTEIN UL4M"/>
    <property type="match status" value="1"/>
</dbReference>
<sequence length="214" mass="23664">MALSVSRRLLRSFGSVLASGHCDSPSSLYPSLHASHDLCGHVLGDILFCEELSPFSKARSSFLANRRLLTSISTPESSGGWRIVGEHFAEKASGSHTKEHIQQKLLVRLVGLGESHGIRRVLFERGRDHCVVPSSEEVPQCMVLKIALTARAAKGKLLVFDDFELKLATQNLHYVNVLPAVGLNVYSILQHDTLVMSRAAVYEIVERMHTPIKR</sequence>
<dbReference type="EMBL" id="JAJFAZ020000004">
    <property type="protein sequence ID" value="KAI5330837.1"/>
    <property type="molecule type" value="Genomic_DNA"/>
</dbReference>
<dbReference type="InterPro" id="IPR013005">
    <property type="entry name" value="Ribosomal_uL4-like"/>
</dbReference>
<dbReference type="GO" id="GO:0005840">
    <property type="term" value="C:ribosome"/>
    <property type="evidence" value="ECO:0007669"/>
    <property type="project" value="UniProtKB-KW"/>
</dbReference>
<name>A0AAD4VV23_PRUDU</name>
<proteinExistence type="inferred from homology"/>
<dbReference type="Pfam" id="PF00573">
    <property type="entry name" value="Ribosomal_L4"/>
    <property type="match status" value="1"/>
</dbReference>
<accession>A0AAD4VV23</accession>
<dbReference type="Proteomes" id="UP001054821">
    <property type="component" value="Chromosome 4"/>
</dbReference>
<dbReference type="PANTHER" id="PTHR10746">
    <property type="entry name" value="50S RIBOSOMAL PROTEIN L4"/>
    <property type="match status" value="1"/>
</dbReference>
<reference evidence="5 6" key="1">
    <citation type="journal article" date="2022" name="G3 (Bethesda)">
        <title>Whole-genome sequence and methylome profiling of the almond [Prunus dulcis (Mill.) D.A. Webb] cultivar 'Nonpareil'.</title>
        <authorList>
            <person name="D'Amico-Willman K.M."/>
            <person name="Ouma W.Z."/>
            <person name="Meulia T."/>
            <person name="Sideli G.M."/>
            <person name="Gradziel T.M."/>
            <person name="Fresnedo-Ramirez J."/>
        </authorList>
    </citation>
    <scope>NUCLEOTIDE SEQUENCE [LARGE SCALE GENOMIC DNA]</scope>
    <source>
        <strain evidence="5">Clone GOH B32 T37-40</strain>
    </source>
</reference>
<dbReference type="GO" id="GO:0006412">
    <property type="term" value="P:translation"/>
    <property type="evidence" value="ECO:0007669"/>
    <property type="project" value="InterPro"/>
</dbReference>
<keyword evidence="2" id="KW-0689">Ribosomal protein</keyword>
<dbReference type="AlphaFoldDB" id="A0AAD4VV23"/>
<evidence type="ECO:0000256" key="4">
    <source>
        <dbReference type="ARBA" id="ARBA00040565"/>
    </source>
</evidence>
<evidence type="ECO:0000256" key="3">
    <source>
        <dbReference type="ARBA" id="ARBA00023274"/>
    </source>
</evidence>
<comment type="caution">
    <text evidence="5">The sequence shown here is derived from an EMBL/GenBank/DDBJ whole genome shotgun (WGS) entry which is preliminary data.</text>
</comment>
<dbReference type="SUPFAM" id="SSF52166">
    <property type="entry name" value="Ribosomal protein L4"/>
    <property type="match status" value="1"/>
</dbReference>